<sequence length="372" mass="42218">MLIGYNYTKKTKIPMKYPLHVTLRKKLSSILNGLLSFFSHKSQPAQYIDKEKVKSIVIIRPNYRIGNLLFLTPLINELAKEMPNAKIDIIVGMKLAGKILEPLPNVDKVIDIPRKLLLHPLEMLAYIKQARTKEYDVALNVSGGSTSAQIVTSLTRAKYKASFASDKLWANFTHIQERGLKTYRHMGLESMEFLRFFKIDFPKKMPTLDIKPTQDEREKAKKDLLSLLHVNNIAAGTKVIAIFRNARFDKKISDEWWNEWVDTLFKLDENIVIIDILSPDIPTKLNEKVLEYANKDLRVLGAFFQVCDLYVSADTGPMHLAVASGAKVLALFNKTDIQVYGALGEQNKTINIEKLSPGDVAHITTDFLSTLK</sequence>
<organism evidence="3 4">
    <name type="scientific">Sulfurimonas sediminis</name>
    <dbReference type="NCBI Taxonomy" id="2590020"/>
    <lineage>
        <taxon>Bacteria</taxon>
        <taxon>Pseudomonadati</taxon>
        <taxon>Campylobacterota</taxon>
        <taxon>Epsilonproteobacteria</taxon>
        <taxon>Campylobacterales</taxon>
        <taxon>Sulfurimonadaceae</taxon>
        <taxon>Sulfurimonas</taxon>
    </lineage>
</organism>
<gene>
    <name evidence="3" type="ORF">FJR45_08495</name>
</gene>
<dbReference type="GO" id="GO:0009244">
    <property type="term" value="P:lipopolysaccharide core region biosynthetic process"/>
    <property type="evidence" value="ECO:0007669"/>
    <property type="project" value="TreeGrafter"/>
</dbReference>
<name>A0A7M1B392_9BACT</name>
<accession>A0A7M1B392</accession>
<dbReference type="Pfam" id="PF01075">
    <property type="entry name" value="Glyco_transf_9"/>
    <property type="match status" value="1"/>
</dbReference>
<reference evidence="3 4" key="1">
    <citation type="submission" date="2019-06" db="EMBL/GenBank/DDBJ databases">
        <title>Sulfurimonas gotlandica sp. nov., a chemoautotrophic and psychrotolerant epsilonproteobacterium isolated from a pelagic redoxcline, and an emended description of the genus Sulfurimonas.</title>
        <authorList>
            <person name="Wang S."/>
            <person name="Jiang L."/>
            <person name="Shao Z."/>
        </authorList>
    </citation>
    <scope>NUCLEOTIDE SEQUENCE [LARGE SCALE GENOMIC DNA]</scope>
    <source>
        <strain evidence="3 4">S2-6</strain>
    </source>
</reference>
<dbReference type="EMBL" id="CP041235">
    <property type="protein sequence ID" value="QOP43986.1"/>
    <property type="molecule type" value="Genomic_DNA"/>
</dbReference>
<evidence type="ECO:0000256" key="2">
    <source>
        <dbReference type="ARBA" id="ARBA00022679"/>
    </source>
</evidence>
<keyword evidence="1" id="KW-0328">Glycosyltransferase</keyword>
<evidence type="ECO:0000313" key="4">
    <source>
        <dbReference type="Proteomes" id="UP000593719"/>
    </source>
</evidence>
<dbReference type="KEGG" id="ssei:FJR45_08495"/>
<proteinExistence type="predicted"/>
<dbReference type="PANTHER" id="PTHR30160">
    <property type="entry name" value="TETRAACYLDISACCHARIDE 4'-KINASE-RELATED"/>
    <property type="match status" value="1"/>
</dbReference>
<dbReference type="InterPro" id="IPR002201">
    <property type="entry name" value="Glyco_trans_9"/>
</dbReference>
<dbReference type="CDD" id="cd03789">
    <property type="entry name" value="GT9_LPS_heptosyltransferase"/>
    <property type="match status" value="1"/>
</dbReference>
<dbReference type="PANTHER" id="PTHR30160:SF7">
    <property type="entry name" value="ADP-HEPTOSE--LPS HEPTOSYLTRANSFERASE 2"/>
    <property type="match status" value="1"/>
</dbReference>
<dbReference type="SUPFAM" id="SSF53756">
    <property type="entry name" value="UDP-Glycosyltransferase/glycogen phosphorylase"/>
    <property type="match status" value="1"/>
</dbReference>
<dbReference type="Gene3D" id="3.40.50.2000">
    <property type="entry name" value="Glycogen Phosphorylase B"/>
    <property type="match status" value="2"/>
</dbReference>
<dbReference type="AlphaFoldDB" id="A0A7M1B392"/>
<dbReference type="GO" id="GO:0008713">
    <property type="term" value="F:ADP-heptose-lipopolysaccharide heptosyltransferase activity"/>
    <property type="evidence" value="ECO:0007669"/>
    <property type="project" value="TreeGrafter"/>
</dbReference>
<evidence type="ECO:0000256" key="1">
    <source>
        <dbReference type="ARBA" id="ARBA00022676"/>
    </source>
</evidence>
<keyword evidence="4" id="KW-1185">Reference proteome</keyword>
<keyword evidence="2 3" id="KW-0808">Transferase</keyword>
<protein>
    <submittedName>
        <fullName evidence="3">Glycosyltransferase family 9 protein</fullName>
    </submittedName>
</protein>
<dbReference type="InterPro" id="IPR051199">
    <property type="entry name" value="LPS_LOS_Heptosyltrfase"/>
</dbReference>
<dbReference type="Proteomes" id="UP000593719">
    <property type="component" value="Chromosome"/>
</dbReference>
<evidence type="ECO:0000313" key="3">
    <source>
        <dbReference type="EMBL" id="QOP43986.1"/>
    </source>
</evidence>
<dbReference type="GO" id="GO:0005829">
    <property type="term" value="C:cytosol"/>
    <property type="evidence" value="ECO:0007669"/>
    <property type="project" value="TreeGrafter"/>
</dbReference>